<dbReference type="Pfam" id="PF21834">
    <property type="entry name" value="DUF6894"/>
    <property type="match status" value="1"/>
</dbReference>
<protein>
    <recommendedName>
        <fullName evidence="1">DUF6894 domain-containing protein</fullName>
    </recommendedName>
</protein>
<dbReference type="EMBL" id="VTOU01000003">
    <property type="protein sequence ID" value="TZG25798.1"/>
    <property type="molecule type" value="Genomic_DNA"/>
</dbReference>
<evidence type="ECO:0000259" key="1">
    <source>
        <dbReference type="Pfam" id="PF21834"/>
    </source>
</evidence>
<reference evidence="2 3" key="1">
    <citation type="submission" date="2019-08" db="EMBL/GenBank/DDBJ databases">
        <authorList>
            <person name="Wang G."/>
            <person name="Xu Z."/>
        </authorList>
    </citation>
    <scope>NUCLEOTIDE SEQUENCE [LARGE SCALE GENOMIC DNA]</scope>
    <source>
        <strain evidence="2 3">ZX</strain>
    </source>
</reference>
<organism evidence="2 3">
    <name type="scientific">Sphingomonas montanisoli</name>
    <dbReference type="NCBI Taxonomy" id="2606412"/>
    <lineage>
        <taxon>Bacteria</taxon>
        <taxon>Pseudomonadati</taxon>
        <taxon>Pseudomonadota</taxon>
        <taxon>Alphaproteobacteria</taxon>
        <taxon>Sphingomonadales</taxon>
        <taxon>Sphingomonadaceae</taxon>
        <taxon>Sphingomonas</taxon>
    </lineage>
</organism>
<evidence type="ECO:0000313" key="3">
    <source>
        <dbReference type="Proteomes" id="UP000322077"/>
    </source>
</evidence>
<dbReference type="InterPro" id="IPR054189">
    <property type="entry name" value="DUF6894"/>
</dbReference>
<dbReference type="Proteomes" id="UP000322077">
    <property type="component" value="Unassembled WGS sequence"/>
</dbReference>
<accession>A0A5D9C1Q3</accession>
<feature type="domain" description="DUF6894" evidence="1">
    <location>
        <begin position="3"/>
        <end position="71"/>
    </location>
</feature>
<gene>
    <name evidence="2" type="ORF">FYJ91_12445</name>
</gene>
<proteinExistence type="predicted"/>
<comment type="caution">
    <text evidence="2">The sequence shown here is derived from an EMBL/GenBank/DDBJ whole genome shotgun (WGS) entry which is preliminary data.</text>
</comment>
<keyword evidence="3" id="KW-1185">Reference proteome</keyword>
<sequence length="79" mass="8919">MPRYFLHLHNGVEIPDDTGRDFRDLAAAKEEAICSGREIIAEHVKLGHPIWLNHHIEIADGDGTVFAAIPFREIVTFID</sequence>
<name>A0A5D9C1Q3_9SPHN</name>
<dbReference type="AlphaFoldDB" id="A0A5D9C1Q3"/>
<evidence type="ECO:0000313" key="2">
    <source>
        <dbReference type="EMBL" id="TZG25798.1"/>
    </source>
</evidence>
<dbReference type="RefSeq" id="WP_149522604.1">
    <property type="nucleotide sequence ID" value="NZ_VTOU01000003.1"/>
</dbReference>